<dbReference type="KEGG" id="ccx:COCOR_05559"/>
<proteinExistence type="predicted"/>
<reference evidence="2" key="2">
    <citation type="submission" date="2012-03" db="EMBL/GenBank/DDBJ databases">
        <title>Genome sequence of the fruiting myxobacterium Corallococcus coralloides DSM 2259.</title>
        <authorList>
            <person name="Huntley S."/>
            <person name="Zhang Y."/>
            <person name="Treuner-Lange A."/>
            <person name="Sensen C.W."/>
            <person name="Sogaard-Andersen L."/>
        </authorList>
    </citation>
    <scope>NUCLEOTIDE SEQUENCE [LARGE SCALE GENOMIC DNA]</scope>
    <source>
        <strain evidence="2">ATCC 25202 / DSM 2259 / NBRC 100086 / M2</strain>
    </source>
</reference>
<dbReference type="Proteomes" id="UP000007587">
    <property type="component" value="Chromosome"/>
</dbReference>
<dbReference type="HOGENOM" id="CLU_2116883_0_0_7"/>
<reference evidence="1 2" key="1">
    <citation type="journal article" date="2012" name="J. Bacteriol.">
        <title>Complete Genome Sequence of the Fruiting Myxobacterium Corallococcus coralloides DSM 2259.</title>
        <authorList>
            <person name="Huntley S."/>
            <person name="Zhang Y."/>
            <person name="Treuner-Lange A."/>
            <person name="Kneip S."/>
            <person name="Sensen C.W."/>
            <person name="Sogaard-Andersen L."/>
        </authorList>
    </citation>
    <scope>NUCLEOTIDE SEQUENCE [LARGE SCALE GENOMIC DNA]</scope>
    <source>
        <strain evidence="2">ATCC 25202 / DSM 2259 / NBRC 100086 / M2</strain>
    </source>
</reference>
<dbReference type="InParanoid" id="H8N0Q4"/>
<dbReference type="EMBL" id="CP003389">
    <property type="protein sequence ID" value="AFE06439.1"/>
    <property type="molecule type" value="Genomic_DNA"/>
</dbReference>
<organism evidence="1 2">
    <name type="scientific">Corallococcus coralloides (strain ATCC 25202 / DSM 2259 / NBRC 100086 / M2)</name>
    <name type="common">Myxococcus coralloides</name>
    <dbReference type="NCBI Taxonomy" id="1144275"/>
    <lineage>
        <taxon>Bacteria</taxon>
        <taxon>Pseudomonadati</taxon>
        <taxon>Myxococcota</taxon>
        <taxon>Myxococcia</taxon>
        <taxon>Myxococcales</taxon>
        <taxon>Cystobacterineae</taxon>
        <taxon>Myxococcaceae</taxon>
        <taxon>Corallococcus</taxon>
    </lineage>
</organism>
<keyword evidence="2" id="KW-1185">Reference proteome</keyword>
<accession>H8N0Q4</accession>
<sequence length="114" mass="12643">MRAVRYQPFLGTFWPTNGGTDDVYVWLPESFRKDAHGQLSREVYRFNLEVLDAAMTVDPDLLDVKGASRRVDPVDARVGGLDLDGDGVLSPSVERVRGLPTHDAGSAADMRVRR</sequence>
<evidence type="ECO:0008006" key="3">
    <source>
        <dbReference type="Google" id="ProtNLM"/>
    </source>
</evidence>
<evidence type="ECO:0000313" key="2">
    <source>
        <dbReference type="Proteomes" id="UP000007587"/>
    </source>
</evidence>
<dbReference type="STRING" id="1144275.COCOR_05559"/>
<evidence type="ECO:0000313" key="1">
    <source>
        <dbReference type="EMBL" id="AFE06439.1"/>
    </source>
</evidence>
<protein>
    <recommendedName>
        <fullName evidence="3">Lipoprotein</fullName>
    </recommendedName>
</protein>
<gene>
    <name evidence="1" type="ordered locus">COCOR_05559</name>
</gene>
<name>H8N0Q4_CORCM</name>
<dbReference type="eggNOG" id="COG2010">
    <property type="taxonomic scope" value="Bacteria"/>
</dbReference>
<dbReference type="AlphaFoldDB" id="H8N0Q4"/>